<reference evidence="1 2" key="1">
    <citation type="journal article" date="2021" name="Commun. Biol.">
        <title>The genome of Shorea leprosula (Dipterocarpaceae) highlights the ecological relevance of drought in aseasonal tropical rainforests.</title>
        <authorList>
            <person name="Ng K.K.S."/>
            <person name="Kobayashi M.J."/>
            <person name="Fawcett J.A."/>
            <person name="Hatakeyama M."/>
            <person name="Paape T."/>
            <person name="Ng C.H."/>
            <person name="Ang C.C."/>
            <person name="Tnah L.H."/>
            <person name="Lee C.T."/>
            <person name="Nishiyama T."/>
            <person name="Sese J."/>
            <person name="O'Brien M.J."/>
            <person name="Copetti D."/>
            <person name="Mohd Noor M.I."/>
            <person name="Ong R.C."/>
            <person name="Putra M."/>
            <person name="Sireger I.Z."/>
            <person name="Indrioko S."/>
            <person name="Kosugi Y."/>
            <person name="Izuno A."/>
            <person name="Isagi Y."/>
            <person name="Lee S.L."/>
            <person name="Shimizu K.K."/>
        </authorList>
    </citation>
    <scope>NUCLEOTIDE SEQUENCE [LARGE SCALE GENOMIC DNA]</scope>
    <source>
        <strain evidence="1">214</strain>
    </source>
</reference>
<comment type="caution">
    <text evidence="1">The sequence shown here is derived from an EMBL/GenBank/DDBJ whole genome shotgun (WGS) entry which is preliminary data.</text>
</comment>
<gene>
    <name evidence="1" type="ORF">SLEP1_g51301</name>
</gene>
<dbReference type="AlphaFoldDB" id="A0AAV5M2T3"/>
<dbReference type="Proteomes" id="UP001054252">
    <property type="component" value="Unassembled WGS sequence"/>
</dbReference>
<name>A0AAV5M2T3_9ROSI</name>
<keyword evidence="2" id="KW-1185">Reference proteome</keyword>
<sequence length="49" mass="5639">MCSKPTKLALRFGAGFTEKTKCAESHKAGYRNDLKKCREHCIEYLYLPT</sequence>
<dbReference type="EMBL" id="BPVZ01000176">
    <property type="protein sequence ID" value="GKV44075.1"/>
    <property type="molecule type" value="Genomic_DNA"/>
</dbReference>
<evidence type="ECO:0000313" key="1">
    <source>
        <dbReference type="EMBL" id="GKV44075.1"/>
    </source>
</evidence>
<organism evidence="1 2">
    <name type="scientific">Rubroshorea leprosula</name>
    <dbReference type="NCBI Taxonomy" id="152421"/>
    <lineage>
        <taxon>Eukaryota</taxon>
        <taxon>Viridiplantae</taxon>
        <taxon>Streptophyta</taxon>
        <taxon>Embryophyta</taxon>
        <taxon>Tracheophyta</taxon>
        <taxon>Spermatophyta</taxon>
        <taxon>Magnoliopsida</taxon>
        <taxon>eudicotyledons</taxon>
        <taxon>Gunneridae</taxon>
        <taxon>Pentapetalae</taxon>
        <taxon>rosids</taxon>
        <taxon>malvids</taxon>
        <taxon>Malvales</taxon>
        <taxon>Dipterocarpaceae</taxon>
        <taxon>Rubroshorea</taxon>
    </lineage>
</organism>
<accession>A0AAV5M2T3</accession>
<protein>
    <submittedName>
        <fullName evidence="1">Uncharacterized protein</fullName>
    </submittedName>
</protein>
<proteinExistence type="predicted"/>
<evidence type="ECO:0000313" key="2">
    <source>
        <dbReference type="Proteomes" id="UP001054252"/>
    </source>
</evidence>